<dbReference type="PROSITE" id="PS50157">
    <property type="entry name" value="ZINC_FINGER_C2H2_2"/>
    <property type="match status" value="8"/>
</dbReference>
<reference evidence="9" key="1">
    <citation type="submission" date="2023-07" db="EMBL/GenBank/DDBJ databases">
        <title>Chromosome-level genome assembly of Artemia franciscana.</title>
        <authorList>
            <person name="Jo E."/>
        </authorList>
    </citation>
    <scope>NUCLEOTIDE SEQUENCE</scope>
    <source>
        <tissue evidence="9">Whole body</tissue>
    </source>
</reference>
<dbReference type="InterPro" id="IPR013087">
    <property type="entry name" value="Znf_C2H2_type"/>
</dbReference>
<evidence type="ECO:0000259" key="8">
    <source>
        <dbReference type="PROSITE" id="PS50157"/>
    </source>
</evidence>
<feature type="repeat" description="ANK" evidence="6">
    <location>
        <begin position="88"/>
        <end position="120"/>
    </location>
</feature>
<evidence type="ECO:0000313" key="10">
    <source>
        <dbReference type="Proteomes" id="UP001187531"/>
    </source>
</evidence>
<feature type="domain" description="C2H2-type" evidence="8">
    <location>
        <begin position="693"/>
        <end position="715"/>
    </location>
</feature>
<evidence type="ECO:0000256" key="4">
    <source>
        <dbReference type="ARBA" id="ARBA00022833"/>
    </source>
</evidence>
<dbReference type="SUPFAM" id="SSF48403">
    <property type="entry name" value="Ankyrin repeat"/>
    <property type="match status" value="1"/>
</dbReference>
<feature type="domain" description="C2H2-type" evidence="8">
    <location>
        <begin position="749"/>
        <end position="776"/>
    </location>
</feature>
<dbReference type="GO" id="GO:0008270">
    <property type="term" value="F:zinc ion binding"/>
    <property type="evidence" value="ECO:0007669"/>
    <property type="project" value="UniProtKB-KW"/>
</dbReference>
<dbReference type="PROSITE" id="PS50297">
    <property type="entry name" value="ANK_REP_REGION"/>
    <property type="match status" value="6"/>
</dbReference>
<dbReference type="FunFam" id="3.30.160.60:FF:000100">
    <property type="entry name" value="Zinc finger 45-like"/>
    <property type="match status" value="1"/>
</dbReference>
<evidence type="ECO:0000256" key="1">
    <source>
        <dbReference type="ARBA" id="ARBA00022723"/>
    </source>
</evidence>
<feature type="repeat" description="ANK" evidence="6">
    <location>
        <begin position="351"/>
        <end position="379"/>
    </location>
</feature>
<keyword evidence="10" id="KW-1185">Reference proteome</keyword>
<feature type="domain" description="C2H2-type" evidence="8">
    <location>
        <begin position="718"/>
        <end position="746"/>
    </location>
</feature>
<keyword evidence="2" id="KW-0677">Repeat</keyword>
<feature type="domain" description="C2H2-type" evidence="8">
    <location>
        <begin position="839"/>
        <end position="867"/>
    </location>
</feature>
<dbReference type="PROSITE" id="PS50088">
    <property type="entry name" value="ANK_REPEAT"/>
    <property type="match status" value="6"/>
</dbReference>
<keyword evidence="5 6" id="KW-0040">ANK repeat</keyword>
<comment type="caution">
    <text evidence="9">The sequence shown here is derived from an EMBL/GenBank/DDBJ whole genome shotgun (WGS) entry which is preliminary data.</text>
</comment>
<feature type="repeat" description="ANK" evidence="6">
    <location>
        <begin position="132"/>
        <end position="164"/>
    </location>
</feature>
<dbReference type="Proteomes" id="UP001187531">
    <property type="component" value="Unassembled WGS sequence"/>
</dbReference>
<dbReference type="Pfam" id="PF00096">
    <property type="entry name" value="zf-C2H2"/>
    <property type="match status" value="3"/>
</dbReference>
<feature type="repeat" description="ANK" evidence="6">
    <location>
        <begin position="165"/>
        <end position="197"/>
    </location>
</feature>
<dbReference type="SUPFAM" id="SSF57667">
    <property type="entry name" value="beta-beta-alpha zinc fingers"/>
    <property type="match status" value="4"/>
</dbReference>
<evidence type="ECO:0000256" key="3">
    <source>
        <dbReference type="ARBA" id="ARBA00022771"/>
    </source>
</evidence>
<evidence type="ECO:0000256" key="7">
    <source>
        <dbReference type="PROSITE-ProRule" id="PRU00042"/>
    </source>
</evidence>
<evidence type="ECO:0000256" key="5">
    <source>
        <dbReference type="ARBA" id="ARBA00023043"/>
    </source>
</evidence>
<accession>A0AA88HG77</accession>
<dbReference type="InterPro" id="IPR036236">
    <property type="entry name" value="Znf_C2H2_sf"/>
</dbReference>
<dbReference type="Pfam" id="PF13606">
    <property type="entry name" value="Ank_3"/>
    <property type="match status" value="1"/>
</dbReference>
<dbReference type="PANTHER" id="PTHR24161">
    <property type="entry name" value="ANK_REP_REGION DOMAIN-CONTAINING PROTEIN-RELATED"/>
    <property type="match status" value="1"/>
</dbReference>
<keyword evidence="3 7" id="KW-0863">Zinc-finger</keyword>
<feature type="repeat" description="ANK" evidence="6">
    <location>
        <begin position="242"/>
        <end position="274"/>
    </location>
</feature>
<dbReference type="Gene3D" id="3.30.160.60">
    <property type="entry name" value="Classic Zinc Finger"/>
    <property type="match status" value="5"/>
</dbReference>
<dbReference type="SMART" id="SM00248">
    <property type="entry name" value="ANK"/>
    <property type="match status" value="7"/>
</dbReference>
<organism evidence="9 10">
    <name type="scientific">Artemia franciscana</name>
    <name type="common">Brine shrimp</name>
    <name type="synonym">Artemia sanfranciscana</name>
    <dbReference type="NCBI Taxonomy" id="6661"/>
    <lineage>
        <taxon>Eukaryota</taxon>
        <taxon>Metazoa</taxon>
        <taxon>Ecdysozoa</taxon>
        <taxon>Arthropoda</taxon>
        <taxon>Crustacea</taxon>
        <taxon>Branchiopoda</taxon>
        <taxon>Anostraca</taxon>
        <taxon>Artemiidae</taxon>
        <taxon>Artemia</taxon>
    </lineage>
</organism>
<dbReference type="SMART" id="SM00355">
    <property type="entry name" value="ZnF_C2H2"/>
    <property type="match status" value="9"/>
</dbReference>
<sequence>MEKIEEEEDTTSYHIDTSMNVKVLNAYDNHITRSLDKSKINNKLLDTIDFELDRRNKITDKSSSRNGNLNICQLLVSNGAAIDALDSEQRTPLFIAVCNDRISVTRYLLENGANPNAKGVGRKRRLNQSIWGEETVLHVASRNGNLNICQQLVSNGAAIDALDSEQRTPLFIAVCNYHISVTRYLLENGANPNAKGVGRKRRLNQSIWGEETVLHVASRNGNLNICQQLVSNGAAIDALDSEQRTPLSIAVCNDHISVTRYLLENGANPNAKGVGCKRRLNQSIWGEQSEPLATYKSCWLDHRREFCYPEPEHHIPTLNIEVERILYSCWECGVFPPRDITECKHTSDANMEETVLQIAARNDNFDIWQLLISKGADINCLIWSKETNLMIDLNFPIFTKWYPTMCKLASKESDGSLKSKCRDQIWKNMNNADISGIMNMMDEDISDVDLGFDVELGTVQVIELKSDDVSCDEQELDDVEIDIESSKADKFMSMKQATSKHQKYNDSSEDGQSAEIFYRGNTVECDLCQACFPLKRDLRAHIKLCHPELRYRCNICDKEFKHEESMYRHRVNVHPVKEVVVESNVEVRSSSQTEVQETTIIETEIKSQQSGVDNVYIFECSHCKLQFTQQSDIEEHLSFVHMEDLENPSKSEISSIRPDTPGAENICDICKLCFLTQEDLAKHKCSQKQKQVFECGDCGKRFATERKVTRHLAVHQQFLCPFCNKMFRYNHVMRRHIRTCHASTSDTLYLCPGCDKTFGCPDQMKRHMLVHNTEDQKKFACDMCPMRFNYSHTLKRHKMGVHNLLPPEKLLSCEFCTKLFKSKDMLKRHYRSHTNERPYTCQHCERSFQFAFVLRRHMMTTHSAEMIGIDTSESSDFVYCQEIVQTETLGEMDHEVCVKTDIT</sequence>
<dbReference type="Pfam" id="PF13894">
    <property type="entry name" value="zf-C2H2_4"/>
    <property type="match status" value="1"/>
</dbReference>
<dbReference type="InterPro" id="IPR002110">
    <property type="entry name" value="Ankyrin_rpt"/>
</dbReference>
<dbReference type="AlphaFoldDB" id="A0AA88HG77"/>
<keyword evidence="1" id="KW-0479">Metal-binding</keyword>
<keyword evidence="4" id="KW-0862">Zinc</keyword>
<evidence type="ECO:0000256" key="6">
    <source>
        <dbReference type="PROSITE-ProRule" id="PRU00023"/>
    </source>
</evidence>
<name>A0AA88HG77_ARTSF</name>
<dbReference type="InterPro" id="IPR036770">
    <property type="entry name" value="Ankyrin_rpt-contain_sf"/>
</dbReference>
<dbReference type="PANTHER" id="PTHR24161:SF124">
    <property type="entry name" value="TRANSIENT RECEPTOR POTENTIAL CHANNEL PYREXIA"/>
    <property type="match status" value="1"/>
</dbReference>
<evidence type="ECO:0000313" key="9">
    <source>
        <dbReference type="EMBL" id="KAK2704677.1"/>
    </source>
</evidence>
<gene>
    <name evidence="9" type="ORF">QYM36_016902</name>
</gene>
<protein>
    <recommendedName>
        <fullName evidence="8">C2H2-type domain-containing protein</fullName>
    </recommendedName>
</protein>
<feature type="domain" description="C2H2-type" evidence="8">
    <location>
        <begin position="811"/>
        <end position="838"/>
    </location>
</feature>
<feature type="repeat" description="ANK" evidence="6">
    <location>
        <begin position="209"/>
        <end position="241"/>
    </location>
</feature>
<evidence type="ECO:0000256" key="2">
    <source>
        <dbReference type="ARBA" id="ARBA00022737"/>
    </source>
</evidence>
<feature type="domain" description="C2H2-type" evidence="8">
    <location>
        <begin position="779"/>
        <end position="807"/>
    </location>
</feature>
<dbReference type="Gene3D" id="1.25.40.20">
    <property type="entry name" value="Ankyrin repeat-containing domain"/>
    <property type="match status" value="4"/>
</dbReference>
<dbReference type="PROSITE" id="PS00028">
    <property type="entry name" value="ZINC_FINGER_C2H2_1"/>
    <property type="match status" value="8"/>
</dbReference>
<dbReference type="Pfam" id="PF12796">
    <property type="entry name" value="Ank_2"/>
    <property type="match status" value="3"/>
</dbReference>
<dbReference type="EMBL" id="JAVRJZ010000021">
    <property type="protein sequence ID" value="KAK2704677.1"/>
    <property type="molecule type" value="Genomic_DNA"/>
</dbReference>
<feature type="domain" description="C2H2-type" evidence="8">
    <location>
        <begin position="618"/>
        <end position="646"/>
    </location>
</feature>
<feature type="domain" description="C2H2-type" evidence="8">
    <location>
        <begin position="551"/>
        <end position="579"/>
    </location>
</feature>
<proteinExistence type="predicted"/>